<dbReference type="PANTHER" id="PTHR48098">
    <property type="entry name" value="ENTEROCHELIN ESTERASE-RELATED"/>
    <property type="match status" value="1"/>
</dbReference>
<dbReference type="GO" id="GO:0016787">
    <property type="term" value="F:hydrolase activity"/>
    <property type="evidence" value="ECO:0007669"/>
    <property type="project" value="UniProtKB-KW"/>
</dbReference>
<sequence length="452" mass="50565">MNKNTWDERLLRIPAFVSAAMEQERGMHIYLPPGYYEEPSRRYPVLYMHDGQGIFHPNPFSNSSWNVHLTADRLIAEGLMAEIIIVGIDNRGEERLNEYAFAVEDGCIPGAPDMVCKGELYERFLIEELKPYIDQSFRTLPGREHTALMGSSMGGLATYHIGFRNPHIFSKLGILSPYFIRLNPNTLEETRFYNRYTNINNLNLWVDIGEVEANILVRHVRGVVGELIAQGYAPGDNLMFHEVPGAAHTEKDWADRVHLPLLYFFGNPGKPVAAKLHGRTEIGLTGMNSWLNPVVTFDSGFGMTDLNGVFETSDPSLLEVKKDGVVRPLKKGNAQITYRGKAGVNAQSEVSVVEHLSDVVNVSICIRVPVKTPAKEAILIGKLAVSRISEQLFGGVFQLPRDMAVRYKIVTDSGVHEAGPNGEVIPYRISRWNGDAKLEYRVEGWENQNGAL</sequence>
<accession>A0A369B7D7</accession>
<dbReference type="AlphaFoldDB" id="A0A369B7D7"/>
<keyword evidence="1" id="KW-0378">Hydrolase</keyword>
<gene>
    <name evidence="1" type="ORF">DFP94_11267</name>
</gene>
<organism evidence="1 2">
    <name type="scientific">Fontibacillus phaseoli</name>
    <dbReference type="NCBI Taxonomy" id="1416533"/>
    <lineage>
        <taxon>Bacteria</taxon>
        <taxon>Bacillati</taxon>
        <taxon>Bacillota</taxon>
        <taxon>Bacilli</taxon>
        <taxon>Bacillales</taxon>
        <taxon>Paenibacillaceae</taxon>
        <taxon>Fontibacillus</taxon>
    </lineage>
</organism>
<dbReference type="EMBL" id="QPJW01000012">
    <property type="protein sequence ID" value="RCX16447.1"/>
    <property type="molecule type" value="Genomic_DNA"/>
</dbReference>
<dbReference type="Proteomes" id="UP000253090">
    <property type="component" value="Unassembled WGS sequence"/>
</dbReference>
<protein>
    <submittedName>
        <fullName evidence="1">Putative alpha/beta superfamily hydrolase</fullName>
    </submittedName>
</protein>
<dbReference type="InterPro" id="IPR029058">
    <property type="entry name" value="AB_hydrolase_fold"/>
</dbReference>
<dbReference type="OrthoDB" id="9784036at2"/>
<comment type="caution">
    <text evidence="1">The sequence shown here is derived from an EMBL/GenBank/DDBJ whole genome shotgun (WGS) entry which is preliminary data.</text>
</comment>
<proteinExistence type="predicted"/>
<evidence type="ECO:0000313" key="1">
    <source>
        <dbReference type="EMBL" id="RCX16447.1"/>
    </source>
</evidence>
<dbReference type="SUPFAM" id="SSF53474">
    <property type="entry name" value="alpha/beta-Hydrolases"/>
    <property type="match status" value="1"/>
</dbReference>
<name>A0A369B7D7_9BACL</name>
<dbReference type="RefSeq" id="WP_114498397.1">
    <property type="nucleotide sequence ID" value="NZ_QPJW01000012.1"/>
</dbReference>
<dbReference type="InterPro" id="IPR000801">
    <property type="entry name" value="Esterase-like"/>
</dbReference>
<dbReference type="Pfam" id="PF00756">
    <property type="entry name" value="Esterase"/>
    <property type="match status" value="1"/>
</dbReference>
<reference evidence="1 2" key="1">
    <citation type="submission" date="2018-07" db="EMBL/GenBank/DDBJ databases">
        <title>Genomic Encyclopedia of Type Strains, Phase III (KMG-III): the genomes of soil and plant-associated and newly described type strains.</title>
        <authorList>
            <person name="Whitman W."/>
        </authorList>
    </citation>
    <scope>NUCLEOTIDE SEQUENCE [LARGE SCALE GENOMIC DNA]</scope>
    <source>
        <strain evidence="1 2">CECT 8333</strain>
    </source>
</reference>
<evidence type="ECO:0000313" key="2">
    <source>
        <dbReference type="Proteomes" id="UP000253090"/>
    </source>
</evidence>
<dbReference type="Gene3D" id="3.40.50.1820">
    <property type="entry name" value="alpha/beta hydrolase"/>
    <property type="match status" value="1"/>
</dbReference>
<dbReference type="InterPro" id="IPR050583">
    <property type="entry name" value="Mycobacterial_A85_antigen"/>
</dbReference>
<dbReference type="PANTHER" id="PTHR48098:SF6">
    <property type="entry name" value="FERRI-BACILLIBACTIN ESTERASE BESA"/>
    <property type="match status" value="1"/>
</dbReference>
<keyword evidence="2" id="KW-1185">Reference proteome</keyword>